<evidence type="ECO:0000313" key="2">
    <source>
        <dbReference type="WBParaSite" id="PS1159_v2.g19109.t1"/>
    </source>
</evidence>
<protein>
    <submittedName>
        <fullName evidence="2">Uncharacterized protein</fullName>
    </submittedName>
</protein>
<dbReference type="Proteomes" id="UP000887580">
    <property type="component" value="Unplaced"/>
</dbReference>
<sequence>MTVGTQSRPNQAPPKPPPKPSKIMLSKTFRQLRPISPDDETANIFPKSLNEENCGRKKEVEPQPSTSSHATASTAENEEERTTSLKSCNNEEKRKNWIRSKSSIRKPSIRPPPPPVSPKPIGKATWQQQQQSIRHSTSASDLYQAMPSPDDPKEAIWGSEVKPMLPSMPPPQPPKSSKNDDEHFEEVYEDIDIAFNPAYRDASPTPLKNSLKTVPYSPKYQKRSQQKRIIPFIQNDRESIYHAYASDQGEDDIHNSGMAQSFNNSWGESNNLSSILSASDKRRSHHFGTWGAGKSRRTGAASKRPQSGGGALELEKLLRIKSEIQLNISKKVDKIKSKVSHSPALTKSMRASSGNNLVFVDPKILQTDNSNPSPSTSQRQKQEAYLYGDNWSTDDEDDDDDGIDEVYGHGKVPPSSSGTPSIIYSSSNTSSNNYPIEKSKSAGNALNFWKSIDSALTIGKRSAAKESSSRPSCLPIQTTSSTFNEPPPPPPKSSLLDEIESEYMQTEFCRKRQTPISTPMSSQPPPPPSTTLPPSQSFPNLTDIQNAIDHSDNNVDEDDDDEDEAHQIESELIIEEDALDAVDAEDEDEDDEMPSDALELQKKQTYQSRLPEPQPLYQIYMLHEQEKMLEVGASATTSGASSASGDTGMIEADSCCGSLVAENEDTLSSIIRRQSSSISTDSGRGCDSSSNLTSNTSMRRERLTAASIYGSQRSLWCELPEVKSAGLLNQLDDSSKKLQEAFFEVITSEASYLRSINFLINHFISAPEFLGTGMKPSIITAAERKHLFSNIINVRDCSERLLCDLENRLEDNLILSDVNDILCEHFEKYFDAYVKYCSNQVYQDRTLKRLKALNPQFLSCITRIEADRRCQGLDMRSFLMLPMQRITRYPLLVYAILERVPSKSEVIQRNAARALLLANHVVHNCNEGARRMERTEQLLDIERRLIYKTADLKRIPLVTSGRYVVKNGQVLQIYERRSKGLLQSKQKTRNLYLFLFSDMLLIAKKRLNGTFICKDYAQRRFVVVEPVEAHSHKVPIGAIASLPSKSHLFVCILLQNAFGKQVELLLNVESESDRERWLTAMRPPTCSNPDEKIYAEWDCPQAVGVHHYSASQEDELELEPGDLINILRKMPDGWFYGERTRDGKGGWFPSSYVQQVLNDHVRANNYKQRLKVIEAAAVYRAQQQAAEKAAAASDLTTPIAPNQNNGGGGATPLIDRLRRLSNPRGFFVNL</sequence>
<name>A0AC35FPR0_9BILA</name>
<accession>A0AC35FPR0</accession>
<dbReference type="WBParaSite" id="PS1159_v2.g19109.t1">
    <property type="protein sequence ID" value="PS1159_v2.g19109.t1"/>
    <property type="gene ID" value="PS1159_v2.g19109"/>
</dbReference>
<organism evidence="1 2">
    <name type="scientific">Panagrolaimus sp. PS1159</name>
    <dbReference type="NCBI Taxonomy" id="55785"/>
    <lineage>
        <taxon>Eukaryota</taxon>
        <taxon>Metazoa</taxon>
        <taxon>Ecdysozoa</taxon>
        <taxon>Nematoda</taxon>
        <taxon>Chromadorea</taxon>
        <taxon>Rhabditida</taxon>
        <taxon>Tylenchina</taxon>
        <taxon>Panagrolaimomorpha</taxon>
        <taxon>Panagrolaimoidea</taxon>
        <taxon>Panagrolaimidae</taxon>
        <taxon>Panagrolaimus</taxon>
    </lineage>
</organism>
<proteinExistence type="predicted"/>
<reference evidence="2" key="1">
    <citation type="submission" date="2022-11" db="UniProtKB">
        <authorList>
            <consortium name="WormBaseParasite"/>
        </authorList>
    </citation>
    <scope>IDENTIFICATION</scope>
</reference>
<evidence type="ECO:0000313" key="1">
    <source>
        <dbReference type="Proteomes" id="UP000887580"/>
    </source>
</evidence>